<dbReference type="Proteomes" id="UP000321298">
    <property type="component" value="Chromosome"/>
</dbReference>
<organism evidence="2 3">
    <name type="scientific">Leuconostoc lactis</name>
    <dbReference type="NCBI Taxonomy" id="1246"/>
    <lineage>
        <taxon>Bacteria</taxon>
        <taxon>Bacillati</taxon>
        <taxon>Bacillota</taxon>
        <taxon>Bacilli</taxon>
        <taxon>Lactobacillales</taxon>
        <taxon>Lactobacillaceae</taxon>
        <taxon>Leuconostoc</taxon>
    </lineage>
</organism>
<evidence type="ECO:0000313" key="3">
    <source>
        <dbReference type="Proteomes" id="UP000321298"/>
    </source>
</evidence>
<keyword evidence="3" id="KW-1185">Reference proteome</keyword>
<dbReference type="AlphaFoldDB" id="A0AAP9EAY3"/>
<proteinExistence type="predicted"/>
<feature type="region of interest" description="Disordered" evidence="1">
    <location>
        <begin position="29"/>
        <end position="50"/>
    </location>
</feature>
<evidence type="ECO:0000256" key="1">
    <source>
        <dbReference type="SAM" id="MobiDB-lite"/>
    </source>
</evidence>
<dbReference type="EMBL" id="CP042387">
    <property type="protein sequence ID" value="QEA43271.1"/>
    <property type="molecule type" value="Genomic_DNA"/>
</dbReference>
<evidence type="ECO:0000313" key="2">
    <source>
        <dbReference type="EMBL" id="QEA43271.1"/>
    </source>
</evidence>
<accession>A0AAP9EAY3</accession>
<dbReference type="RefSeq" id="WP_147000615.1">
    <property type="nucleotide sequence ID" value="NZ_CP042387.1"/>
</dbReference>
<sequence length="174" mass="20391">MADKIDKFLEDYYSGRKHNLVSERIREIETPDSYDENQGGGRAQNKQTRPVDDLIIRKDEDALLNELRSDLNYAMRVVGRIEKSFTPEMVNVVRLRFDKRLANDWFSIEEQTGISARQGQRYVNWFKREIGNVIWHDKDKKTTENFILNKATTKELAAITELIKQRLSVPVENS</sequence>
<protein>
    <submittedName>
        <fullName evidence="2">DUF722 domain-containing protein</fullName>
    </submittedName>
</protein>
<name>A0AAP9EAY3_LEULA</name>
<gene>
    <name evidence="2" type="ORF">FGL83_00480</name>
</gene>
<reference evidence="2 3" key="1">
    <citation type="submission" date="2019-06" db="EMBL/GenBank/DDBJ databases">
        <title>Genome analyses of bacteria isolated from kimchi.</title>
        <authorList>
            <person name="Lee S."/>
            <person name="Ahn S."/>
            <person name="Roh S."/>
        </authorList>
    </citation>
    <scope>NUCLEOTIDE SEQUENCE [LARGE SCALE GENOMIC DNA]</scope>
    <source>
        <strain evidence="2 3">CBA3625</strain>
    </source>
</reference>
<dbReference type="GeneID" id="66530648"/>